<evidence type="ECO:0000313" key="3">
    <source>
        <dbReference type="Proteomes" id="UP000004217"/>
    </source>
</evidence>
<organism evidence="2 3">
    <name type="scientific">Streptomyces zinciresistens K42</name>
    <dbReference type="NCBI Taxonomy" id="700597"/>
    <lineage>
        <taxon>Bacteria</taxon>
        <taxon>Bacillati</taxon>
        <taxon>Actinomycetota</taxon>
        <taxon>Actinomycetes</taxon>
        <taxon>Kitasatosporales</taxon>
        <taxon>Streptomycetaceae</taxon>
        <taxon>Streptomyces</taxon>
    </lineage>
</organism>
<dbReference type="Proteomes" id="UP000004217">
    <property type="component" value="Unassembled WGS sequence"/>
</dbReference>
<dbReference type="InterPro" id="IPR011009">
    <property type="entry name" value="Kinase-like_dom_sf"/>
</dbReference>
<evidence type="ECO:0000313" key="2">
    <source>
        <dbReference type="EMBL" id="EGX55136.1"/>
    </source>
</evidence>
<gene>
    <name evidence="2" type="ORF">SZN_34417</name>
</gene>
<accession>G2GMX8</accession>
<dbReference type="PATRIC" id="fig|700597.3.peg.6716"/>
<dbReference type="EMBL" id="AGBF01000263">
    <property type="protein sequence ID" value="EGX55136.1"/>
    <property type="molecule type" value="Genomic_DNA"/>
</dbReference>
<keyword evidence="3" id="KW-1185">Reference proteome</keyword>
<dbReference type="Pfam" id="PF01636">
    <property type="entry name" value="APH"/>
    <property type="match status" value="1"/>
</dbReference>
<dbReference type="OrthoDB" id="236897at2"/>
<sequence length="248" mass="26653">MRERERVLEGGAVHDVVRIGSTVRRAPHERYLYVRELLDLLERREWDGAPRHIGSDARGREVFGYIEGRAAVTAPERAAAGADGALVQVARLTRALHDITHGTSAAGGHDVVCHNALAPGNTVYTVEDGDWWPIAFIDWDLAAPGDRVHDLAHVCWRYLGLGPAITDVPDAARRIALVCDAYGLGAARASLLDEILARQERCLRGIEAAAAHAEPPAGGPGGVGAADEVRGAHAWVAAHRRQLAMFLG</sequence>
<proteinExistence type="predicted"/>
<dbReference type="Gene3D" id="3.90.1200.10">
    <property type="match status" value="1"/>
</dbReference>
<protein>
    <submittedName>
        <fullName evidence="2">Putative trifolitoxin immunity protein</fullName>
    </submittedName>
</protein>
<dbReference type="SUPFAM" id="SSF56112">
    <property type="entry name" value="Protein kinase-like (PK-like)"/>
    <property type="match status" value="1"/>
</dbReference>
<evidence type="ECO:0000259" key="1">
    <source>
        <dbReference type="Pfam" id="PF01636"/>
    </source>
</evidence>
<dbReference type="InterPro" id="IPR002575">
    <property type="entry name" value="Aminoglycoside_PTrfase"/>
</dbReference>
<comment type="caution">
    <text evidence="2">The sequence shown here is derived from an EMBL/GenBank/DDBJ whole genome shotgun (WGS) entry which is preliminary data.</text>
</comment>
<dbReference type="AlphaFoldDB" id="G2GMX8"/>
<name>G2GMX8_9ACTN</name>
<feature type="domain" description="Aminoglycoside phosphotransferase" evidence="1">
    <location>
        <begin position="30"/>
        <end position="159"/>
    </location>
</feature>
<reference evidence="2 3" key="1">
    <citation type="submission" date="2011-08" db="EMBL/GenBank/DDBJ databases">
        <authorList>
            <person name="Lin Y."/>
            <person name="Hao X."/>
            <person name="Johnstone L."/>
            <person name="Miller S.J."/>
            <person name="Wei G."/>
            <person name="Rensing C."/>
        </authorList>
    </citation>
    <scope>NUCLEOTIDE SEQUENCE [LARGE SCALE GENOMIC DNA]</scope>
    <source>
        <strain evidence="2 3">K42</strain>
    </source>
</reference>